<dbReference type="GO" id="GO:0016064">
    <property type="term" value="P:immunoglobulin mediated immune response"/>
    <property type="evidence" value="ECO:0007669"/>
    <property type="project" value="TreeGrafter"/>
</dbReference>
<dbReference type="GO" id="GO:0009897">
    <property type="term" value="C:external side of plasma membrane"/>
    <property type="evidence" value="ECO:0007669"/>
    <property type="project" value="TreeGrafter"/>
</dbReference>
<evidence type="ECO:0000259" key="11">
    <source>
        <dbReference type="Pfam" id="PF18707"/>
    </source>
</evidence>
<dbReference type="PANTHER" id="PTHR23037">
    <property type="entry name" value="CYTOKINE RECEPTOR"/>
    <property type="match status" value="1"/>
</dbReference>
<evidence type="ECO:0000313" key="12">
    <source>
        <dbReference type="EMBL" id="CAK6975058.1"/>
    </source>
</evidence>
<organism evidence="12 13">
    <name type="scientific">Scomber scombrus</name>
    <name type="common">Atlantic mackerel</name>
    <name type="synonym">Scomber vernalis</name>
    <dbReference type="NCBI Taxonomy" id="13677"/>
    <lineage>
        <taxon>Eukaryota</taxon>
        <taxon>Metazoa</taxon>
        <taxon>Chordata</taxon>
        <taxon>Craniata</taxon>
        <taxon>Vertebrata</taxon>
        <taxon>Euteleostomi</taxon>
        <taxon>Actinopterygii</taxon>
        <taxon>Neopterygii</taxon>
        <taxon>Teleostei</taxon>
        <taxon>Neoteleostei</taxon>
        <taxon>Acanthomorphata</taxon>
        <taxon>Pelagiaria</taxon>
        <taxon>Scombriformes</taxon>
        <taxon>Scombridae</taxon>
        <taxon>Scomber</taxon>
    </lineage>
</organism>
<comment type="caution">
    <text evidence="12">The sequence shown here is derived from an EMBL/GenBank/DDBJ whole genome shotgun (WGS) entry which is preliminary data.</text>
</comment>
<name>A0AAV1PUG1_SCOSC</name>
<evidence type="ECO:0000256" key="6">
    <source>
        <dbReference type="ARBA" id="ARBA00023136"/>
    </source>
</evidence>
<dbReference type="GO" id="GO:0004896">
    <property type="term" value="F:cytokine receptor activity"/>
    <property type="evidence" value="ECO:0007669"/>
    <property type="project" value="TreeGrafter"/>
</dbReference>
<dbReference type="Pfam" id="PF18707">
    <property type="entry name" value="IL2RB_N1"/>
    <property type="match status" value="1"/>
</dbReference>
<evidence type="ECO:0000256" key="2">
    <source>
        <dbReference type="ARBA" id="ARBA00008280"/>
    </source>
</evidence>
<keyword evidence="13" id="KW-1185">Reference proteome</keyword>
<dbReference type="InterPro" id="IPR013783">
    <property type="entry name" value="Ig-like_fold"/>
</dbReference>
<comment type="similarity">
    <text evidence="2">Belongs to the type I cytokine receptor family. Type 4 subfamily.</text>
</comment>
<evidence type="ECO:0000256" key="3">
    <source>
        <dbReference type="ARBA" id="ARBA00022692"/>
    </source>
</evidence>
<keyword evidence="8" id="KW-0675">Receptor</keyword>
<evidence type="ECO:0000256" key="7">
    <source>
        <dbReference type="ARBA" id="ARBA00023157"/>
    </source>
</evidence>
<feature type="domain" description="Interleukin-2 receptor subunit beta N-terminal" evidence="11">
    <location>
        <begin position="33"/>
        <end position="124"/>
    </location>
</feature>
<keyword evidence="7" id="KW-1015">Disulfide bond</keyword>
<evidence type="ECO:0000256" key="8">
    <source>
        <dbReference type="ARBA" id="ARBA00023170"/>
    </source>
</evidence>
<keyword evidence="4 10" id="KW-0732">Signal</keyword>
<feature type="region of interest" description="Disordered" evidence="9">
    <location>
        <begin position="369"/>
        <end position="408"/>
    </location>
</feature>
<dbReference type="InterPro" id="IPR040951">
    <property type="entry name" value="IL2RB_N1"/>
</dbReference>
<dbReference type="Gene3D" id="2.60.40.10">
    <property type="entry name" value="Immunoglobulins"/>
    <property type="match status" value="2"/>
</dbReference>
<feature type="region of interest" description="Disordered" evidence="9">
    <location>
        <begin position="468"/>
        <end position="491"/>
    </location>
</feature>
<feature type="signal peptide" evidence="10">
    <location>
        <begin position="1"/>
        <end position="23"/>
    </location>
</feature>
<dbReference type="InterPro" id="IPR036116">
    <property type="entry name" value="FN3_sf"/>
</dbReference>
<comment type="subcellular location">
    <subcellularLocation>
        <location evidence="1">Membrane</location>
        <topology evidence="1">Single-pass membrane protein</topology>
    </subcellularLocation>
</comment>
<dbReference type="Proteomes" id="UP001314229">
    <property type="component" value="Unassembled WGS sequence"/>
</dbReference>
<evidence type="ECO:0000256" key="4">
    <source>
        <dbReference type="ARBA" id="ARBA00022729"/>
    </source>
</evidence>
<gene>
    <name evidence="12" type="ORF">FSCOSCO3_A003145</name>
</gene>
<dbReference type="SUPFAM" id="SSF49265">
    <property type="entry name" value="Fibronectin type III"/>
    <property type="match status" value="1"/>
</dbReference>
<proteinExistence type="inferred from homology"/>
<evidence type="ECO:0000313" key="13">
    <source>
        <dbReference type="Proteomes" id="UP001314229"/>
    </source>
</evidence>
<dbReference type="AlphaFoldDB" id="A0AAV1PUG1"/>
<evidence type="ECO:0000256" key="10">
    <source>
        <dbReference type="SAM" id="SignalP"/>
    </source>
</evidence>
<feature type="chain" id="PRO_5043707392" evidence="10">
    <location>
        <begin position="24"/>
        <end position="630"/>
    </location>
</feature>
<keyword evidence="3" id="KW-0812">Transmembrane</keyword>
<accession>A0AAV1PUG1</accession>
<evidence type="ECO:0000256" key="5">
    <source>
        <dbReference type="ARBA" id="ARBA00022989"/>
    </source>
</evidence>
<dbReference type="EMBL" id="CAWUFR010000282">
    <property type="protein sequence ID" value="CAK6975058.1"/>
    <property type="molecule type" value="Genomic_DNA"/>
</dbReference>
<protein>
    <submittedName>
        <fullName evidence="12">Uncharacterized protein LOC121882507 isoform X2</fullName>
    </submittedName>
</protein>
<reference evidence="12 13" key="1">
    <citation type="submission" date="2024-01" db="EMBL/GenBank/DDBJ databases">
        <authorList>
            <person name="Alioto T."/>
            <person name="Alioto T."/>
            <person name="Gomez Garrido J."/>
        </authorList>
    </citation>
    <scope>NUCLEOTIDE SEQUENCE [LARGE SCALE GENOMIC DNA]</scope>
</reference>
<evidence type="ECO:0000256" key="9">
    <source>
        <dbReference type="SAM" id="MobiDB-lite"/>
    </source>
</evidence>
<dbReference type="PANTHER" id="PTHR23037:SF22">
    <property type="entry name" value="CYTOKINE RECEPTOR COMMON SUBUNIT BETA"/>
    <property type="match status" value="1"/>
</dbReference>
<feature type="compositionally biased region" description="Basic and acidic residues" evidence="9">
    <location>
        <begin position="471"/>
        <end position="486"/>
    </location>
</feature>
<keyword evidence="5" id="KW-1133">Transmembrane helix</keyword>
<keyword evidence="6" id="KW-0472">Membrane</keyword>
<evidence type="ECO:0000256" key="1">
    <source>
        <dbReference type="ARBA" id="ARBA00004167"/>
    </source>
</evidence>
<feature type="compositionally biased region" description="Basic and acidic residues" evidence="9">
    <location>
        <begin position="397"/>
        <end position="408"/>
    </location>
</feature>
<sequence>MERNKKTPLTLLLALLLVGAVRTDDDCKAKLKGLTCYNDYNRIITCVWNSADVSDLTGNVCEIHVKKDGSRSTAYSTSCKLEPFDVSRPALKNCSLIFNREGAFKSIDVLSITLTCNPGKQNWMTRYKPSCHIKLNPPEAPKVNLTTVSWFPKKNRRILLHDTQMKWRQKDQPLSAERTVESSCKSECKAELDSDLLIIGEEYEAHVRVKSNKYESVWSEWSPTVTWVSRVGKPKPPQSADLSMILGMTVAVVGSLLLALVYFKTDKTAWVYIEKKVKGSPLPDPGESLIMKDQIWQSSPFTNKSLHFFIKPEEFISVEVTCKGDGFAPCRSDVALLEKMKSESSYDSTNSSFSNPSYSHLDPLPPVTSLTAGNLEPCATDSPYGPVGGQGKGNTAEQDRKEEERRKDEEILQLLKGGSSNRKPIPVILDYNRVEKLQPERVRLQSLDSGMCSGEEVSQESLEADSINMTDSHDEVPQAKEEREGDNGQDEGFQKLFGNISSGGIVCKGSIQVCSGYEPVQKLQADSNELLSLDSGLSSGGEEQLSQEESMEDIDKSTESTRFPFPPPSCALPCMLPFSTSLPLKFSGPGFSPAQQPLPCHLLERIALMSTTKSVEPSGDGYMPVTQKQS</sequence>